<evidence type="ECO:0000313" key="11">
    <source>
        <dbReference type="Proteomes" id="UP000236721"/>
    </source>
</evidence>
<dbReference type="Gene3D" id="3.20.20.360">
    <property type="entry name" value="Malate synthase, domain 3"/>
    <property type="match status" value="1"/>
</dbReference>
<dbReference type="Pfam" id="PF20659">
    <property type="entry name" value="MS_C"/>
    <property type="match status" value="1"/>
</dbReference>
<evidence type="ECO:0000256" key="1">
    <source>
        <dbReference type="ARBA" id="ARBA00006394"/>
    </source>
</evidence>
<proteinExistence type="inferred from homology"/>
<dbReference type="GO" id="GO:0006097">
    <property type="term" value="P:glyoxylate cycle"/>
    <property type="evidence" value="ECO:0007669"/>
    <property type="project" value="UniProtKB-KW"/>
</dbReference>
<dbReference type="Gene3D" id="1.20.1220.12">
    <property type="entry name" value="Malate synthase, domain III"/>
    <property type="match status" value="1"/>
</dbReference>
<evidence type="ECO:0000256" key="5">
    <source>
        <dbReference type="ARBA" id="ARBA00022679"/>
    </source>
</evidence>
<protein>
    <recommendedName>
        <fullName evidence="2">malate synthase</fullName>
        <ecNumber evidence="2">2.3.3.9</ecNumber>
    </recommendedName>
</protein>
<dbReference type="InterPro" id="IPR046363">
    <property type="entry name" value="MS_N_TIM-barrel_dom"/>
</dbReference>
<keyword evidence="11" id="KW-1185">Reference proteome</keyword>
<evidence type="ECO:0000313" key="10">
    <source>
        <dbReference type="EMBL" id="SEG47995.1"/>
    </source>
</evidence>
<dbReference type="EMBL" id="FNVG01000015">
    <property type="protein sequence ID" value="SEG47995.1"/>
    <property type="molecule type" value="Genomic_DNA"/>
</dbReference>
<dbReference type="GO" id="GO:0006099">
    <property type="term" value="P:tricarboxylic acid cycle"/>
    <property type="evidence" value="ECO:0007669"/>
    <property type="project" value="UniProtKB-KW"/>
</dbReference>
<dbReference type="InterPro" id="IPR006252">
    <property type="entry name" value="Malate_synthA"/>
</dbReference>
<dbReference type="SUPFAM" id="SSF51645">
    <property type="entry name" value="Malate synthase G"/>
    <property type="match status" value="1"/>
</dbReference>
<dbReference type="FunFam" id="1.20.1220.12:FF:000001">
    <property type="entry name" value="Malate synthase"/>
    <property type="match status" value="1"/>
</dbReference>
<dbReference type="PANTHER" id="PTHR42902">
    <property type="entry name" value="MALATE SYNTHASE"/>
    <property type="match status" value="1"/>
</dbReference>
<dbReference type="OrthoDB" id="9768429at2"/>
<keyword evidence="3" id="KW-0329">Glyoxylate bypass</keyword>
<comment type="similarity">
    <text evidence="1">Belongs to the malate synthase family.</text>
</comment>
<dbReference type="Pfam" id="PF01274">
    <property type="entry name" value="MS_TIM-barrel"/>
    <property type="match status" value="1"/>
</dbReference>
<dbReference type="PIRSF" id="PIRSF001363">
    <property type="entry name" value="Malate_synth"/>
    <property type="match status" value="1"/>
</dbReference>
<accession>A0A1H6AIZ5</accession>
<evidence type="ECO:0000259" key="8">
    <source>
        <dbReference type="Pfam" id="PF20656"/>
    </source>
</evidence>
<dbReference type="InterPro" id="IPR011076">
    <property type="entry name" value="Malate_synth_sf"/>
</dbReference>
<dbReference type="InterPro" id="IPR001465">
    <property type="entry name" value="Malate_synthase_TIM"/>
</dbReference>
<dbReference type="InterPro" id="IPR044856">
    <property type="entry name" value="Malate_synth_C_sf"/>
</dbReference>
<sequence length="499" mass="56785">MLDEGTVNQTTQRYYSARSLFVTNMLSDAHSRVFSREAQDFLAALCDRFAERVSILMAQRVKYQDVIDTGIKPDFRQDTEYLRQSDWRIQGSVEDSLKDLQEITAAPKRHIITSALQTGSILFVADFEDSMTPVWERVLDGQLNLHDAIHSESYWSARQNNDALDVATGPTLFQCRVRGLHMTEKHVLWNGCAMPAALFDFAVYFYNNHRQLLENQCSPHFCLPKLQSYEEACWWSDVFHFTEQLFGLGNGTIKATVLVETLPAAFQMEEILFALKEHAVGLKFDIHDYIFSYIKTLKNHRDSVLPDGQAISLEAPFVNACCTLLAAICDKRGALAFTEPAGSYRPQQSEYFQSLESVGRDQKTRASTEQLLCPCSGPRTEQGMRQLIAVAIKHIEACLSDNGCKSQDESQAATVFTEMARVSIWQWIQHKQRLDNGSLITKALFRDYLSQEINIVRKQVGAVRFDQGRYCEAAYWFSEQVTSDQLSDFLSLNSYESLP</sequence>
<dbReference type="Proteomes" id="UP000236721">
    <property type="component" value="Unassembled WGS sequence"/>
</dbReference>
<gene>
    <name evidence="10" type="ORF">SAMN04488244_11597</name>
</gene>
<dbReference type="EC" id="2.3.3.9" evidence="2"/>
<name>A0A1H6AIZ5_9VIBR</name>
<dbReference type="AlphaFoldDB" id="A0A1H6AIZ5"/>
<evidence type="ECO:0000259" key="7">
    <source>
        <dbReference type="Pfam" id="PF01274"/>
    </source>
</evidence>
<evidence type="ECO:0000256" key="6">
    <source>
        <dbReference type="ARBA" id="ARBA00047918"/>
    </source>
</evidence>
<feature type="domain" description="Malate synthase C-terminal" evidence="9">
    <location>
        <begin position="379"/>
        <end position="498"/>
    </location>
</feature>
<evidence type="ECO:0000256" key="4">
    <source>
        <dbReference type="ARBA" id="ARBA00022532"/>
    </source>
</evidence>
<dbReference type="InterPro" id="IPR048356">
    <property type="entry name" value="MS_N"/>
</dbReference>
<dbReference type="GO" id="GO:0004474">
    <property type="term" value="F:malate synthase activity"/>
    <property type="evidence" value="ECO:0007669"/>
    <property type="project" value="UniProtKB-EC"/>
</dbReference>
<dbReference type="GO" id="GO:0005737">
    <property type="term" value="C:cytoplasm"/>
    <property type="evidence" value="ECO:0007669"/>
    <property type="project" value="TreeGrafter"/>
</dbReference>
<dbReference type="Pfam" id="PF20656">
    <property type="entry name" value="MS_N"/>
    <property type="match status" value="1"/>
</dbReference>
<dbReference type="RefSeq" id="WP_103881228.1">
    <property type="nucleotide sequence ID" value="NZ_FNVG01000015.1"/>
</dbReference>
<dbReference type="PANTHER" id="PTHR42902:SF1">
    <property type="entry name" value="MALATE SYNTHASE 1-RELATED"/>
    <property type="match status" value="1"/>
</dbReference>
<evidence type="ECO:0000256" key="3">
    <source>
        <dbReference type="ARBA" id="ARBA00022435"/>
    </source>
</evidence>
<dbReference type="InterPro" id="IPR048355">
    <property type="entry name" value="MS_C"/>
</dbReference>
<keyword evidence="5" id="KW-0808">Transferase</keyword>
<evidence type="ECO:0000259" key="9">
    <source>
        <dbReference type="Pfam" id="PF20659"/>
    </source>
</evidence>
<organism evidence="10 11">
    <name type="scientific">Vibrio hangzhouensis</name>
    <dbReference type="NCBI Taxonomy" id="462991"/>
    <lineage>
        <taxon>Bacteria</taxon>
        <taxon>Pseudomonadati</taxon>
        <taxon>Pseudomonadota</taxon>
        <taxon>Gammaproteobacteria</taxon>
        <taxon>Vibrionales</taxon>
        <taxon>Vibrionaceae</taxon>
        <taxon>Vibrio</taxon>
    </lineage>
</organism>
<keyword evidence="4" id="KW-0816">Tricarboxylic acid cycle</keyword>
<reference evidence="11" key="1">
    <citation type="submission" date="2016-10" db="EMBL/GenBank/DDBJ databases">
        <authorList>
            <person name="Varghese N."/>
            <person name="Submissions S."/>
        </authorList>
    </citation>
    <scope>NUCLEOTIDE SEQUENCE [LARGE SCALE GENOMIC DNA]</scope>
    <source>
        <strain evidence="11">CGMCC 1.7062</strain>
    </source>
</reference>
<comment type="catalytic activity">
    <reaction evidence="6">
        <text>glyoxylate + acetyl-CoA + H2O = (S)-malate + CoA + H(+)</text>
        <dbReference type="Rhea" id="RHEA:18181"/>
        <dbReference type="ChEBI" id="CHEBI:15377"/>
        <dbReference type="ChEBI" id="CHEBI:15378"/>
        <dbReference type="ChEBI" id="CHEBI:15589"/>
        <dbReference type="ChEBI" id="CHEBI:36655"/>
        <dbReference type="ChEBI" id="CHEBI:57287"/>
        <dbReference type="ChEBI" id="CHEBI:57288"/>
        <dbReference type="EC" id="2.3.3.9"/>
    </reaction>
</comment>
<feature type="domain" description="Malate synthase N-terminal" evidence="8">
    <location>
        <begin position="28"/>
        <end position="80"/>
    </location>
</feature>
<evidence type="ECO:0000256" key="2">
    <source>
        <dbReference type="ARBA" id="ARBA00012636"/>
    </source>
</evidence>
<feature type="domain" description="Malate synthase TIM barrel" evidence="7">
    <location>
        <begin position="175"/>
        <end position="338"/>
    </location>
</feature>